<feature type="region of interest" description="Disordered" evidence="5">
    <location>
        <begin position="145"/>
        <end position="202"/>
    </location>
</feature>
<evidence type="ECO:0000256" key="4">
    <source>
        <dbReference type="ARBA" id="ARBA00023136"/>
    </source>
</evidence>
<feature type="region of interest" description="Disordered" evidence="5">
    <location>
        <begin position="1"/>
        <end position="47"/>
    </location>
</feature>
<feature type="domain" description="STAS" evidence="8">
    <location>
        <begin position="933"/>
        <end position="1039"/>
    </location>
</feature>
<dbReference type="Pfam" id="PF00916">
    <property type="entry name" value="Sulfate_transp"/>
    <property type="match status" value="1"/>
</dbReference>
<keyword evidence="2 6" id="KW-0812">Transmembrane</keyword>
<feature type="transmembrane region" description="Helical" evidence="6">
    <location>
        <begin position="862"/>
        <end position="893"/>
    </location>
</feature>
<evidence type="ECO:0000256" key="1">
    <source>
        <dbReference type="ARBA" id="ARBA00004141"/>
    </source>
</evidence>
<dbReference type="InterPro" id="IPR052706">
    <property type="entry name" value="Membrane-Transporter-like"/>
</dbReference>
<dbReference type="Pfam" id="PF00027">
    <property type="entry name" value="cNMP_binding"/>
    <property type="match status" value="1"/>
</dbReference>
<feature type="transmembrane region" description="Helical" evidence="6">
    <location>
        <begin position="495"/>
        <end position="513"/>
    </location>
</feature>
<feature type="transmembrane region" description="Helical" evidence="6">
    <location>
        <begin position="809"/>
        <end position="842"/>
    </location>
</feature>
<keyword evidence="3 6" id="KW-1133">Transmembrane helix</keyword>
<gene>
    <name evidence="9" type="ORF">L210DRAFT_3654933</name>
</gene>
<comment type="subcellular location">
    <subcellularLocation>
        <location evidence="1">Membrane</location>
        <topology evidence="1">Multi-pass membrane protein</topology>
    </subcellularLocation>
</comment>
<evidence type="ECO:0000259" key="7">
    <source>
        <dbReference type="PROSITE" id="PS50042"/>
    </source>
</evidence>
<evidence type="ECO:0000256" key="6">
    <source>
        <dbReference type="SAM" id="Phobius"/>
    </source>
</evidence>
<feature type="domain" description="Cyclic nucleotide-binding" evidence="7">
    <location>
        <begin position="1113"/>
        <end position="1215"/>
    </location>
</feature>
<dbReference type="InterPro" id="IPR011547">
    <property type="entry name" value="SLC26A/SulP_dom"/>
</dbReference>
<dbReference type="EMBL" id="WHUW01000160">
    <property type="protein sequence ID" value="KAF8420286.1"/>
    <property type="molecule type" value="Genomic_DNA"/>
</dbReference>
<organism evidence="9 10">
    <name type="scientific">Boletus edulis BED1</name>
    <dbReference type="NCBI Taxonomy" id="1328754"/>
    <lineage>
        <taxon>Eukaryota</taxon>
        <taxon>Fungi</taxon>
        <taxon>Dikarya</taxon>
        <taxon>Basidiomycota</taxon>
        <taxon>Agaricomycotina</taxon>
        <taxon>Agaricomycetes</taxon>
        <taxon>Agaricomycetidae</taxon>
        <taxon>Boletales</taxon>
        <taxon>Boletineae</taxon>
        <taxon>Boletaceae</taxon>
        <taxon>Boletoideae</taxon>
        <taxon>Boletus</taxon>
    </lineage>
</organism>
<sequence length="1248" mass="136451">MSLHFSDNPRVVLRDVHDLRRTTESGEEHYDEDAAMNPTASPPPDESVLRRAGLLQPMSYVSSATIRVSGQPRSQGVIRASTVQLSNTDMPHLPLVNSPPPPLTPSPDRHPSESLAAHATLGATEPPSERVISLSPRTFIASPSQSRDSFIFPSTTIQDGTPETISRTAPHPSFKHSHPLPSSFAPSSHITNRGSPRFSLASDPDMDLFEDLFASTYTFDSSPADPSPAATGSGTYTPRGVSHTTLGPPSALSILLARREEGKGSKGSPSAEQVLPETSHERSITSDRPSSQISVTPTNERSGDTPFSVAADATRRPGLQSPTGFHAAAPAEAVESELTYKPQRVPDETTSLLHADHATFRCEDVSAVSRPVFVVPKTQPELAKRVTPNDYGSIVSLSKPFETFRRILHPNLGRLALRALPAVVLGMLLNILDGISCTRFCSYFGICRKRTLGSRAQGGRPAARFVPLAITHVILLDGMIIFPATGLFAKFGSTGVSMFFVSTIIAQLVYTLGGSNFAGANGSMMIEVVPFFHILASTIARDILGDNWAGMDDMNGAVVATTLVAFALSSLLTGLTFFLLGYLRLGVLIGFFPRHILVGCIGGVGIFLILTGLTVSTRLPSDALDPPTWEVLRYFALDLHALALWVPPLALAVLLRVINARWKHQLLFPIYFLIIPIVFYVVVAAAQLDLGTLRRDGWLFETAREVGGVDSWYAFYTYYDWRAVQWTPIWTTLPTQFALLFFNILHPPLNVPALAISLDEDVDTDKELVAHGISNFAAGCLGTVPNYLVYVNTLLFYRVGGGNRLAGFMLAVATFLLLIIGTWPIAYIPVMVVGALILVLGIDLVKEALWDTRHRVSRLEYITIISIMVTMTVWDFVIGVLFGIVVSCFFFVIQNSQRRSIRTCYTGDTAISTVRRPADHRAYIREVSNQTRIIQLQGFLFFGTISHVEETIRSLVNDVIFQARPVRFVVVDFSLVAGVDLSAAEAFVRIQRLLAAKGVVLVFCGFSRPEVGKALASVGVLEQPYVELFETLNDAMEWTENAYLRAWFRAQKKETAPIVLPGRRKVDVDFNETLVGSPRGLQLKAAGERIIASELSTDVSAEPLHTLLKAFGSFDALDHASLSAIPPYFEHVAFPAGTVLWEKDDPPNGLYIIQSGVLRASYKFAEHTPIIEESMVSGTLAGELSALSGLARNARVVVERDAVLWRLSAESMKKLEEEHPHFAQQFVRLVLKSAKVDTDTLLAALATR</sequence>
<dbReference type="GO" id="GO:0016020">
    <property type="term" value="C:membrane"/>
    <property type="evidence" value="ECO:0007669"/>
    <property type="project" value="UniProtKB-SubCell"/>
</dbReference>
<reference evidence="9" key="1">
    <citation type="submission" date="2019-10" db="EMBL/GenBank/DDBJ databases">
        <authorList>
            <consortium name="DOE Joint Genome Institute"/>
            <person name="Kuo A."/>
            <person name="Miyauchi S."/>
            <person name="Kiss E."/>
            <person name="Drula E."/>
            <person name="Kohler A."/>
            <person name="Sanchez-Garcia M."/>
            <person name="Andreopoulos B."/>
            <person name="Barry K.W."/>
            <person name="Bonito G."/>
            <person name="Buee M."/>
            <person name="Carver A."/>
            <person name="Chen C."/>
            <person name="Cichocki N."/>
            <person name="Clum A."/>
            <person name="Culley D."/>
            <person name="Crous P.W."/>
            <person name="Fauchery L."/>
            <person name="Girlanda M."/>
            <person name="Hayes R."/>
            <person name="Keri Z."/>
            <person name="LaButti K."/>
            <person name="Lipzen A."/>
            <person name="Lombard V."/>
            <person name="Magnuson J."/>
            <person name="Maillard F."/>
            <person name="Morin E."/>
            <person name="Murat C."/>
            <person name="Nolan M."/>
            <person name="Ohm R."/>
            <person name="Pangilinan J."/>
            <person name="Pereira M."/>
            <person name="Perotto S."/>
            <person name="Peter M."/>
            <person name="Riley R."/>
            <person name="Sitrit Y."/>
            <person name="Stielow B."/>
            <person name="Szollosi G."/>
            <person name="Zifcakova L."/>
            <person name="Stursova M."/>
            <person name="Spatafora J.W."/>
            <person name="Tedersoo L."/>
            <person name="Vaario L.-M."/>
            <person name="Yamada A."/>
            <person name="Yan M."/>
            <person name="Wang P."/>
            <person name="Xu J."/>
            <person name="Bruns T."/>
            <person name="Baldrian P."/>
            <person name="Vilgalys R."/>
            <person name="Henrissat B."/>
            <person name="Grigoriev I.V."/>
            <person name="Hibbett D."/>
            <person name="Nagy L.G."/>
            <person name="Martin F.M."/>
        </authorList>
    </citation>
    <scope>NUCLEOTIDE SEQUENCE</scope>
    <source>
        <strain evidence="9">BED1</strain>
    </source>
</reference>
<evidence type="ECO:0000313" key="9">
    <source>
        <dbReference type="EMBL" id="KAF8420286.1"/>
    </source>
</evidence>
<feature type="transmembrane region" description="Helical" evidence="6">
    <location>
        <begin position="595"/>
        <end position="615"/>
    </location>
</feature>
<reference evidence="9" key="2">
    <citation type="journal article" date="2020" name="Nat. Commun.">
        <title>Large-scale genome sequencing of mycorrhizal fungi provides insights into the early evolution of symbiotic traits.</title>
        <authorList>
            <person name="Miyauchi S."/>
            <person name="Kiss E."/>
            <person name="Kuo A."/>
            <person name="Drula E."/>
            <person name="Kohler A."/>
            <person name="Sanchez-Garcia M."/>
            <person name="Morin E."/>
            <person name="Andreopoulos B."/>
            <person name="Barry K.W."/>
            <person name="Bonito G."/>
            <person name="Buee M."/>
            <person name="Carver A."/>
            <person name="Chen C."/>
            <person name="Cichocki N."/>
            <person name="Clum A."/>
            <person name="Culley D."/>
            <person name="Crous P.W."/>
            <person name="Fauchery L."/>
            <person name="Girlanda M."/>
            <person name="Hayes R.D."/>
            <person name="Keri Z."/>
            <person name="LaButti K."/>
            <person name="Lipzen A."/>
            <person name="Lombard V."/>
            <person name="Magnuson J."/>
            <person name="Maillard F."/>
            <person name="Murat C."/>
            <person name="Nolan M."/>
            <person name="Ohm R.A."/>
            <person name="Pangilinan J."/>
            <person name="Pereira M.F."/>
            <person name="Perotto S."/>
            <person name="Peter M."/>
            <person name="Pfister S."/>
            <person name="Riley R."/>
            <person name="Sitrit Y."/>
            <person name="Stielow J.B."/>
            <person name="Szollosi G."/>
            <person name="Zifcakova L."/>
            <person name="Stursova M."/>
            <person name="Spatafora J.W."/>
            <person name="Tedersoo L."/>
            <person name="Vaario L.M."/>
            <person name="Yamada A."/>
            <person name="Yan M."/>
            <person name="Wang P."/>
            <person name="Xu J."/>
            <person name="Bruns T."/>
            <person name="Baldrian P."/>
            <person name="Vilgalys R."/>
            <person name="Dunand C."/>
            <person name="Henrissat B."/>
            <person name="Grigoriev I.V."/>
            <person name="Hibbett D."/>
            <person name="Nagy L.G."/>
            <person name="Martin F.M."/>
        </authorList>
    </citation>
    <scope>NUCLEOTIDE SEQUENCE</scope>
    <source>
        <strain evidence="9">BED1</strain>
    </source>
</reference>
<dbReference type="PROSITE" id="PS50042">
    <property type="entry name" value="CNMP_BINDING_3"/>
    <property type="match status" value="1"/>
</dbReference>
<protein>
    <submittedName>
        <fullName evidence="9">Sulfate transporter family-domain-containing protein</fullName>
    </submittedName>
</protein>
<feature type="transmembrane region" description="Helical" evidence="6">
    <location>
        <begin position="556"/>
        <end position="583"/>
    </location>
</feature>
<feature type="compositionally biased region" description="Polar residues" evidence="5">
    <location>
        <begin position="230"/>
        <end position="247"/>
    </location>
</feature>
<dbReference type="CDD" id="cd07042">
    <property type="entry name" value="STAS_SulP_like_sulfate_transporter"/>
    <property type="match status" value="1"/>
</dbReference>
<accession>A0AAD4BCX6</accession>
<feature type="region of interest" description="Disordered" evidence="5">
    <location>
        <begin position="219"/>
        <end position="248"/>
    </location>
</feature>
<dbReference type="Proteomes" id="UP001194468">
    <property type="component" value="Unassembled WGS sequence"/>
</dbReference>
<keyword evidence="10" id="KW-1185">Reference proteome</keyword>
<feature type="transmembrane region" description="Helical" evidence="6">
    <location>
        <begin position="465"/>
        <end position="489"/>
    </location>
</feature>
<feature type="compositionally biased region" description="Basic and acidic residues" evidence="5">
    <location>
        <begin position="12"/>
        <end position="28"/>
    </location>
</feature>
<dbReference type="Gene3D" id="3.30.750.24">
    <property type="entry name" value="STAS domain"/>
    <property type="match status" value="1"/>
</dbReference>
<comment type="caution">
    <text evidence="9">The sequence shown here is derived from an EMBL/GenBank/DDBJ whole genome shotgun (WGS) entry which is preliminary data.</text>
</comment>
<feature type="region of interest" description="Disordered" evidence="5">
    <location>
        <begin position="260"/>
        <end position="309"/>
    </location>
</feature>
<evidence type="ECO:0000256" key="3">
    <source>
        <dbReference type="ARBA" id="ARBA00022989"/>
    </source>
</evidence>
<dbReference type="SMART" id="SM00100">
    <property type="entry name" value="cNMP"/>
    <property type="match status" value="1"/>
</dbReference>
<dbReference type="InterPro" id="IPR018490">
    <property type="entry name" value="cNMP-bd_dom_sf"/>
</dbReference>
<dbReference type="SUPFAM" id="SSF51206">
    <property type="entry name" value="cAMP-binding domain-like"/>
    <property type="match status" value="1"/>
</dbReference>
<name>A0AAD4BCX6_BOLED</name>
<dbReference type="AlphaFoldDB" id="A0AAD4BCX6"/>
<feature type="compositionally biased region" description="Polar residues" evidence="5">
    <location>
        <begin position="145"/>
        <end position="167"/>
    </location>
</feature>
<feature type="region of interest" description="Disordered" evidence="5">
    <location>
        <begin position="89"/>
        <end position="113"/>
    </location>
</feature>
<feature type="transmembrane region" description="Helical" evidence="6">
    <location>
        <begin position="666"/>
        <end position="688"/>
    </location>
</feature>
<evidence type="ECO:0000259" key="8">
    <source>
        <dbReference type="PROSITE" id="PS50801"/>
    </source>
</evidence>
<dbReference type="InterPro" id="IPR036513">
    <property type="entry name" value="STAS_dom_sf"/>
</dbReference>
<feature type="transmembrane region" description="Helical" evidence="6">
    <location>
        <begin position="635"/>
        <end position="654"/>
    </location>
</feature>
<evidence type="ECO:0000256" key="2">
    <source>
        <dbReference type="ARBA" id="ARBA00022692"/>
    </source>
</evidence>
<evidence type="ECO:0000313" key="10">
    <source>
        <dbReference type="Proteomes" id="UP001194468"/>
    </source>
</evidence>
<feature type="transmembrane region" description="Helical" evidence="6">
    <location>
        <begin position="419"/>
        <end position="444"/>
    </location>
</feature>
<dbReference type="CDD" id="cd00038">
    <property type="entry name" value="CAP_ED"/>
    <property type="match status" value="1"/>
</dbReference>
<proteinExistence type="predicted"/>
<feature type="compositionally biased region" description="Polar residues" evidence="5">
    <location>
        <begin position="184"/>
        <end position="194"/>
    </location>
</feature>
<dbReference type="SUPFAM" id="SSF52091">
    <property type="entry name" value="SpoIIaa-like"/>
    <property type="match status" value="1"/>
</dbReference>
<dbReference type="InterPro" id="IPR000595">
    <property type="entry name" value="cNMP-bd_dom"/>
</dbReference>
<keyword evidence="4 6" id="KW-0472">Membrane</keyword>
<evidence type="ECO:0000256" key="5">
    <source>
        <dbReference type="SAM" id="MobiDB-lite"/>
    </source>
</evidence>
<dbReference type="PROSITE" id="PS50801">
    <property type="entry name" value="STAS"/>
    <property type="match status" value="1"/>
</dbReference>
<feature type="compositionally biased region" description="Polar residues" evidence="5">
    <location>
        <begin position="286"/>
        <end position="300"/>
    </location>
</feature>
<feature type="transmembrane region" description="Helical" evidence="6">
    <location>
        <begin position="525"/>
        <end position="544"/>
    </location>
</feature>
<dbReference type="Pfam" id="PF01740">
    <property type="entry name" value="STAS"/>
    <property type="match status" value="1"/>
</dbReference>
<dbReference type="PANTHER" id="PTHR43310">
    <property type="entry name" value="SULFATE TRANSPORTER YBAR-RELATED"/>
    <property type="match status" value="1"/>
</dbReference>
<dbReference type="InterPro" id="IPR014710">
    <property type="entry name" value="RmlC-like_jellyroll"/>
</dbReference>
<dbReference type="InterPro" id="IPR002645">
    <property type="entry name" value="STAS_dom"/>
</dbReference>
<dbReference type="PANTHER" id="PTHR43310:SF4">
    <property type="entry name" value="AFR304WP"/>
    <property type="match status" value="1"/>
</dbReference>
<dbReference type="Gene3D" id="2.60.120.10">
    <property type="entry name" value="Jelly Rolls"/>
    <property type="match status" value="1"/>
</dbReference>
<feature type="transmembrane region" description="Helical" evidence="6">
    <location>
        <begin position="776"/>
        <end position="797"/>
    </location>
</feature>